<dbReference type="GO" id="GO:0005524">
    <property type="term" value="F:ATP binding"/>
    <property type="evidence" value="ECO:0007669"/>
    <property type="project" value="UniProtKB-KW"/>
</dbReference>
<keyword evidence="8 9" id="KW-0472">Membrane</keyword>
<dbReference type="InterPro" id="IPR039421">
    <property type="entry name" value="Type_1_exporter"/>
</dbReference>
<evidence type="ECO:0000313" key="12">
    <source>
        <dbReference type="EMBL" id="BAL80655.1"/>
    </source>
</evidence>
<keyword evidence="2" id="KW-0813">Transport</keyword>
<dbReference type="SUPFAM" id="SSF52540">
    <property type="entry name" value="P-loop containing nucleoside triphosphate hydrolases"/>
    <property type="match status" value="1"/>
</dbReference>
<dbReference type="InterPro" id="IPR027417">
    <property type="entry name" value="P-loop_NTPase"/>
</dbReference>
<name>A0A7U6GE00_CALEA</name>
<evidence type="ECO:0000313" key="13">
    <source>
        <dbReference type="Proteomes" id="UP000004793"/>
    </source>
</evidence>
<dbReference type="EMBL" id="AP012051">
    <property type="protein sequence ID" value="BAL80655.1"/>
    <property type="molecule type" value="Genomic_DNA"/>
</dbReference>
<evidence type="ECO:0000256" key="2">
    <source>
        <dbReference type="ARBA" id="ARBA00022448"/>
    </source>
</evidence>
<evidence type="ECO:0000256" key="9">
    <source>
        <dbReference type="SAM" id="Phobius"/>
    </source>
</evidence>
<keyword evidence="4 9" id="KW-0812">Transmembrane</keyword>
<proteinExistence type="predicted"/>
<gene>
    <name evidence="12" type="ordered locus">CSE_05290</name>
</gene>
<feature type="domain" description="ABC transmembrane type-1" evidence="11">
    <location>
        <begin position="241"/>
        <end position="500"/>
    </location>
</feature>
<feature type="transmembrane region" description="Helical" evidence="9">
    <location>
        <begin position="359"/>
        <end position="378"/>
    </location>
</feature>
<dbReference type="PROSITE" id="PS50893">
    <property type="entry name" value="ABC_TRANSPORTER_2"/>
    <property type="match status" value="1"/>
</dbReference>
<dbReference type="InterPro" id="IPR003593">
    <property type="entry name" value="AAA+_ATPase"/>
</dbReference>
<organism evidence="12 13">
    <name type="scientific">Caldisericum exile (strain DSM 21853 / NBRC 104410 / AZM16c01)</name>
    <dbReference type="NCBI Taxonomy" id="511051"/>
    <lineage>
        <taxon>Bacteria</taxon>
        <taxon>Pseudomonadati</taxon>
        <taxon>Caldisericota/Cryosericota group</taxon>
        <taxon>Caldisericota</taxon>
        <taxon>Caldisericia</taxon>
        <taxon>Caldisericales</taxon>
        <taxon>Caldisericaceae</taxon>
        <taxon>Caldisericum</taxon>
    </lineage>
</organism>
<dbReference type="CDD" id="cd18547">
    <property type="entry name" value="ABC_6TM_Tm288_like"/>
    <property type="match status" value="1"/>
</dbReference>
<dbReference type="FunFam" id="3.40.50.300:FF:000287">
    <property type="entry name" value="Multidrug ABC transporter ATP-binding protein"/>
    <property type="match status" value="1"/>
</dbReference>
<dbReference type="InterPro" id="IPR003439">
    <property type="entry name" value="ABC_transporter-like_ATP-bd"/>
</dbReference>
<dbReference type="AlphaFoldDB" id="A0A7U6GE00"/>
<evidence type="ECO:0000256" key="1">
    <source>
        <dbReference type="ARBA" id="ARBA00004651"/>
    </source>
</evidence>
<dbReference type="InterPro" id="IPR011527">
    <property type="entry name" value="ABC1_TM_dom"/>
</dbReference>
<dbReference type="PANTHER" id="PTHR43394:SF1">
    <property type="entry name" value="ATP-BINDING CASSETTE SUB-FAMILY B MEMBER 10, MITOCHONDRIAL"/>
    <property type="match status" value="1"/>
</dbReference>
<dbReference type="Pfam" id="PF00664">
    <property type="entry name" value="ABC_membrane"/>
    <property type="match status" value="1"/>
</dbReference>
<dbReference type="PANTHER" id="PTHR43394">
    <property type="entry name" value="ATP-DEPENDENT PERMEASE MDL1, MITOCHONDRIAL"/>
    <property type="match status" value="1"/>
</dbReference>
<feature type="transmembrane region" description="Helical" evidence="9">
    <location>
        <begin position="447"/>
        <end position="465"/>
    </location>
</feature>
<reference evidence="12 13" key="1">
    <citation type="submission" date="2011-01" db="EMBL/GenBank/DDBJ databases">
        <title>Whole genome sequence of Caldisericum exile AZM16c01.</title>
        <authorList>
            <person name="Narita-Yamada S."/>
            <person name="Kawakoshi A."/>
            <person name="Nakamura S."/>
            <person name="Sasagawa M."/>
            <person name="Fukada J."/>
            <person name="Sekine M."/>
            <person name="Kato Y."/>
            <person name="Fukai R."/>
            <person name="Sasaki K."/>
            <person name="Hanamaki A."/>
            <person name="Narita H."/>
            <person name="Konno Y."/>
            <person name="Mori K."/>
            <person name="Yamazaki S."/>
            <person name="Suzuki K."/>
            <person name="Fujita N."/>
        </authorList>
    </citation>
    <scope>NUCLEOTIDE SEQUENCE [LARGE SCALE GENOMIC DNA]</scope>
    <source>
        <strain evidence="13">DSM 21853 / NBRC 104410 / AZM16c01</strain>
    </source>
</reference>
<keyword evidence="13" id="KW-1185">Reference proteome</keyword>
<evidence type="ECO:0000259" key="10">
    <source>
        <dbReference type="PROSITE" id="PS50893"/>
    </source>
</evidence>
<dbReference type="Pfam" id="PF00005">
    <property type="entry name" value="ABC_tran"/>
    <property type="match status" value="1"/>
</dbReference>
<feature type="transmembrane region" description="Helical" evidence="9">
    <location>
        <begin position="50"/>
        <end position="69"/>
    </location>
</feature>
<dbReference type="Proteomes" id="UP000004793">
    <property type="component" value="Chromosome"/>
</dbReference>
<evidence type="ECO:0000259" key="11">
    <source>
        <dbReference type="PROSITE" id="PS50929"/>
    </source>
</evidence>
<dbReference type="GO" id="GO:0016887">
    <property type="term" value="F:ATP hydrolysis activity"/>
    <property type="evidence" value="ECO:0007669"/>
    <property type="project" value="InterPro"/>
</dbReference>
<feature type="domain" description="ABC transporter" evidence="10">
    <location>
        <begin position="534"/>
        <end position="768"/>
    </location>
</feature>
<dbReference type="RefSeq" id="WP_014453059.1">
    <property type="nucleotide sequence ID" value="NC_017096.1"/>
</dbReference>
<evidence type="ECO:0000256" key="5">
    <source>
        <dbReference type="ARBA" id="ARBA00022741"/>
    </source>
</evidence>
<dbReference type="InterPro" id="IPR017871">
    <property type="entry name" value="ABC_transporter-like_CS"/>
</dbReference>
<evidence type="ECO:0000256" key="7">
    <source>
        <dbReference type="ARBA" id="ARBA00022989"/>
    </source>
</evidence>
<dbReference type="SUPFAM" id="SSF90123">
    <property type="entry name" value="ABC transporter transmembrane region"/>
    <property type="match status" value="1"/>
</dbReference>
<keyword evidence="7 9" id="KW-1133">Transmembrane helix</keyword>
<dbReference type="GO" id="GO:0015421">
    <property type="term" value="F:ABC-type oligopeptide transporter activity"/>
    <property type="evidence" value="ECO:0007669"/>
    <property type="project" value="TreeGrafter"/>
</dbReference>
<comment type="subcellular location">
    <subcellularLocation>
        <location evidence="1">Cell membrane</location>
        <topology evidence="1">Multi-pass membrane protein</topology>
    </subcellularLocation>
</comment>
<keyword evidence="6" id="KW-0067">ATP-binding</keyword>
<dbReference type="Gene3D" id="1.20.1560.10">
    <property type="entry name" value="ABC transporter type 1, transmembrane domain"/>
    <property type="match status" value="2"/>
</dbReference>
<dbReference type="SMART" id="SM00382">
    <property type="entry name" value="AAA"/>
    <property type="match status" value="1"/>
</dbReference>
<dbReference type="FunFam" id="1.20.1560.10:FF:000011">
    <property type="entry name" value="Multidrug ABC transporter ATP-binding protein"/>
    <property type="match status" value="1"/>
</dbReference>
<sequence length="792" mass="88774">MNGKKTETQQARIGPMIMGGGPHGLRSAVEKPRDFWGTFKRLMGYLKPQLGKLTLIIFLAIASTVFTVFGPRISGNAINEITNGFIAQNLVAGVSKAQEQTLPQVKTMLDTLNKAKTQAEKVAEAQVLKQFEGKQVPQSVIEEAVSKAKEKADKEVLTQFLSKASLTEDQFKALESFVNYPFVNTINDYSERAKIVEDIINLSKNLPLDKLSSFMGNTAGNTPQMRNFKFSETDLTNALDIIKKNGGRIPFDSLGQILLLLVGLYVLSSFLTFLVQYIMSDVAQKTTYSLRKDLFEKLMRLPIRYYDSHSTGDILSRMSNDLDTISTTLQQSITQIIISITQLIGYLIMMLTISGKLTIIAVLSLPVYALTMSLIIRFSQNFFRQQQIHLGRLLGHAEEMYTGHVVVKTYNREKDSIEKFEKINKDLYAANWKAQFLTGIMMPMTNFISNIAYVFIAVFGGIYVAHNVLNLGDITAFIQYSRSFSQPIIQIANISNVLQSTMACAERVFNVMDEEEELPDPKDTVFITNPRGEIVFDNVDFSYVEEKPLFEDLNLVAKPGEMVAIVGPTGAGKTTLVNLLMRFYEIKDGVIWFDGVDTRKIKRGDLRTKIGMVLQDTWLFNGTIKENIAYGKDNATDEEIFKAAKLAHADRFIRSLPQGYDTVINEEASNISAGEKQLLTIARAFLVNPIVLILDEATSNVDTRTEKLIQKAMEKLMQGRTSFVIAHRLSTIRDAKTILVMNNGKIIEQGTHEELLKKKGFYAELYYAQFVGAFDSDVVPNPEALRTEEGVS</sequence>
<evidence type="ECO:0000256" key="3">
    <source>
        <dbReference type="ARBA" id="ARBA00022475"/>
    </source>
</evidence>
<dbReference type="GO" id="GO:0005886">
    <property type="term" value="C:plasma membrane"/>
    <property type="evidence" value="ECO:0007669"/>
    <property type="project" value="UniProtKB-SubCell"/>
</dbReference>
<dbReference type="InterPro" id="IPR036640">
    <property type="entry name" value="ABC1_TM_sf"/>
</dbReference>
<keyword evidence="5" id="KW-0547">Nucleotide-binding</keyword>
<dbReference type="Gene3D" id="3.40.50.300">
    <property type="entry name" value="P-loop containing nucleotide triphosphate hydrolases"/>
    <property type="match status" value="1"/>
</dbReference>
<feature type="transmembrane region" description="Helical" evidence="9">
    <location>
        <begin position="257"/>
        <end position="279"/>
    </location>
</feature>
<evidence type="ECO:0000256" key="8">
    <source>
        <dbReference type="ARBA" id="ARBA00023136"/>
    </source>
</evidence>
<keyword evidence="3" id="KW-1003">Cell membrane</keyword>
<dbReference type="PROSITE" id="PS00211">
    <property type="entry name" value="ABC_TRANSPORTER_1"/>
    <property type="match status" value="1"/>
</dbReference>
<dbReference type="PROSITE" id="PS50929">
    <property type="entry name" value="ABC_TM1F"/>
    <property type="match status" value="1"/>
</dbReference>
<dbReference type="CDD" id="cd03254">
    <property type="entry name" value="ABCC_Glucan_exporter_like"/>
    <property type="match status" value="1"/>
</dbReference>
<feature type="transmembrane region" description="Helical" evidence="9">
    <location>
        <begin position="336"/>
        <end position="353"/>
    </location>
</feature>
<evidence type="ECO:0000256" key="6">
    <source>
        <dbReference type="ARBA" id="ARBA00022840"/>
    </source>
</evidence>
<dbReference type="KEGG" id="cex:CSE_05290"/>
<protein>
    <submittedName>
        <fullName evidence="12">ABC transporter</fullName>
    </submittedName>
</protein>
<evidence type="ECO:0000256" key="4">
    <source>
        <dbReference type="ARBA" id="ARBA00022692"/>
    </source>
</evidence>
<accession>A0A7U6GE00</accession>